<gene>
    <name evidence="1" type="ORF">Fot_37304</name>
</gene>
<dbReference type="Proteomes" id="UP001604277">
    <property type="component" value="Unassembled WGS sequence"/>
</dbReference>
<sequence>MPTTNSLFLDMDWLSKYEAPTDCKIKLPKLAPSDSSCKRRQKKQSEVEINKLELKFWTMLALQVRYFLGHHIEVRGRTSGDHKRMAKAKGMLLTVAHKADERAKTVRRFQVPGSCTQ</sequence>
<evidence type="ECO:0000313" key="2">
    <source>
        <dbReference type="Proteomes" id="UP001604277"/>
    </source>
</evidence>
<protein>
    <submittedName>
        <fullName evidence="1">Uncharacterized protein</fullName>
    </submittedName>
</protein>
<evidence type="ECO:0000313" key="1">
    <source>
        <dbReference type="EMBL" id="KAL2493547.1"/>
    </source>
</evidence>
<dbReference type="EMBL" id="JBFOLJ010000011">
    <property type="protein sequence ID" value="KAL2493547.1"/>
    <property type="molecule type" value="Genomic_DNA"/>
</dbReference>
<organism evidence="1 2">
    <name type="scientific">Forsythia ovata</name>
    <dbReference type="NCBI Taxonomy" id="205694"/>
    <lineage>
        <taxon>Eukaryota</taxon>
        <taxon>Viridiplantae</taxon>
        <taxon>Streptophyta</taxon>
        <taxon>Embryophyta</taxon>
        <taxon>Tracheophyta</taxon>
        <taxon>Spermatophyta</taxon>
        <taxon>Magnoliopsida</taxon>
        <taxon>eudicotyledons</taxon>
        <taxon>Gunneridae</taxon>
        <taxon>Pentapetalae</taxon>
        <taxon>asterids</taxon>
        <taxon>lamiids</taxon>
        <taxon>Lamiales</taxon>
        <taxon>Oleaceae</taxon>
        <taxon>Forsythieae</taxon>
        <taxon>Forsythia</taxon>
    </lineage>
</organism>
<comment type="caution">
    <text evidence="1">The sequence shown here is derived from an EMBL/GenBank/DDBJ whole genome shotgun (WGS) entry which is preliminary data.</text>
</comment>
<reference evidence="2" key="1">
    <citation type="submission" date="2024-07" db="EMBL/GenBank/DDBJ databases">
        <title>Two chromosome-level genome assemblies of Korean endemic species Abeliophyllum distichum and Forsythia ovata (Oleaceae).</title>
        <authorList>
            <person name="Jang H."/>
        </authorList>
    </citation>
    <scope>NUCLEOTIDE SEQUENCE [LARGE SCALE GENOMIC DNA]</scope>
</reference>
<dbReference type="AlphaFoldDB" id="A0ABD1RYR1"/>
<accession>A0ABD1RYR1</accession>
<proteinExistence type="predicted"/>
<keyword evidence="2" id="KW-1185">Reference proteome</keyword>
<name>A0ABD1RYR1_9LAMI</name>